<dbReference type="AlphaFoldDB" id="A0A545TWP8"/>
<feature type="transmembrane region" description="Helical" evidence="7">
    <location>
        <begin position="193"/>
        <end position="212"/>
    </location>
</feature>
<evidence type="ECO:0000256" key="2">
    <source>
        <dbReference type="ARBA" id="ARBA00010199"/>
    </source>
</evidence>
<dbReference type="EMBL" id="VHSH01000002">
    <property type="protein sequence ID" value="TQV81643.1"/>
    <property type="molecule type" value="Genomic_DNA"/>
</dbReference>
<dbReference type="PANTHER" id="PTHR43298">
    <property type="entry name" value="MULTIDRUG RESISTANCE PROTEIN NORM-RELATED"/>
    <property type="match status" value="1"/>
</dbReference>
<feature type="transmembrane region" description="Helical" evidence="7">
    <location>
        <begin position="95"/>
        <end position="116"/>
    </location>
</feature>
<proteinExistence type="inferred from homology"/>
<feature type="transmembrane region" description="Helical" evidence="7">
    <location>
        <begin position="413"/>
        <end position="434"/>
    </location>
</feature>
<name>A0A545TWP8_9PROT</name>
<dbReference type="GO" id="GO:0042910">
    <property type="term" value="F:xenobiotic transmembrane transporter activity"/>
    <property type="evidence" value="ECO:0007669"/>
    <property type="project" value="InterPro"/>
</dbReference>
<keyword evidence="3" id="KW-0813">Transport</keyword>
<dbReference type="GO" id="GO:0005886">
    <property type="term" value="C:plasma membrane"/>
    <property type="evidence" value="ECO:0007669"/>
    <property type="project" value="TreeGrafter"/>
</dbReference>
<evidence type="ECO:0000256" key="3">
    <source>
        <dbReference type="ARBA" id="ARBA00022448"/>
    </source>
</evidence>
<evidence type="ECO:0000256" key="5">
    <source>
        <dbReference type="ARBA" id="ARBA00022989"/>
    </source>
</evidence>
<keyword evidence="9" id="KW-1185">Reference proteome</keyword>
<comment type="similarity">
    <text evidence="2">Belongs to the multi antimicrobial extrusion (MATE) (TC 2.A.66.1) family.</text>
</comment>
<dbReference type="InterPro" id="IPR044644">
    <property type="entry name" value="DinF-like"/>
</dbReference>
<evidence type="ECO:0000256" key="4">
    <source>
        <dbReference type="ARBA" id="ARBA00022692"/>
    </source>
</evidence>
<dbReference type="PANTHER" id="PTHR43298:SF2">
    <property type="entry name" value="FMN_FAD EXPORTER YEEO-RELATED"/>
    <property type="match status" value="1"/>
</dbReference>
<gene>
    <name evidence="8" type="ORF">FKG95_05170</name>
</gene>
<dbReference type="CDD" id="cd13136">
    <property type="entry name" value="MATE_DinF_like"/>
    <property type="match status" value="1"/>
</dbReference>
<keyword evidence="4 7" id="KW-0812">Transmembrane</keyword>
<feature type="transmembrane region" description="Helical" evidence="7">
    <location>
        <begin position="354"/>
        <end position="376"/>
    </location>
</feature>
<accession>A0A545TWP8</accession>
<keyword evidence="5 7" id="KW-1133">Transmembrane helix</keyword>
<dbReference type="InterPro" id="IPR002528">
    <property type="entry name" value="MATE_fam"/>
</dbReference>
<comment type="caution">
    <text evidence="8">The sequence shown here is derived from an EMBL/GenBank/DDBJ whole genome shotgun (WGS) entry which is preliminary data.</text>
</comment>
<dbReference type="InterPro" id="IPR050222">
    <property type="entry name" value="MATE_MdtK"/>
</dbReference>
<evidence type="ECO:0000256" key="6">
    <source>
        <dbReference type="ARBA" id="ARBA00023136"/>
    </source>
</evidence>
<comment type="subcellular location">
    <subcellularLocation>
        <location evidence="1">Membrane</location>
        <topology evidence="1">Multi-pass membrane protein</topology>
    </subcellularLocation>
</comment>
<dbReference type="NCBIfam" id="TIGR00797">
    <property type="entry name" value="matE"/>
    <property type="match status" value="1"/>
</dbReference>
<organism evidence="8 9">
    <name type="scientific">Denitrobaculum tricleocarpae</name>
    <dbReference type="NCBI Taxonomy" id="2591009"/>
    <lineage>
        <taxon>Bacteria</taxon>
        <taxon>Pseudomonadati</taxon>
        <taxon>Pseudomonadota</taxon>
        <taxon>Alphaproteobacteria</taxon>
        <taxon>Rhodospirillales</taxon>
        <taxon>Rhodospirillaceae</taxon>
        <taxon>Denitrobaculum</taxon>
    </lineage>
</organism>
<dbReference type="GO" id="GO:0015297">
    <property type="term" value="F:antiporter activity"/>
    <property type="evidence" value="ECO:0007669"/>
    <property type="project" value="InterPro"/>
</dbReference>
<dbReference type="RefSeq" id="WP_142895274.1">
    <property type="nucleotide sequence ID" value="NZ_ML660053.1"/>
</dbReference>
<dbReference type="Proteomes" id="UP000315252">
    <property type="component" value="Unassembled WGS sequence"/>
</dbReference>
<feature type="transmembrane region" description="Helical" evidence="7">
    <location>
        <begin position="388"/>
        <end position="407"/>
    </location>
</feature>
<sequence length="447" mass="47625">MSNSKASETSRKVWALAWPIILTNLTSPLLGAVDTAVMGHLPGPQFIGGVAIGSIIFTFLFWGLGFLRMGTTGFSAQAYGADDPIEVRATLVRPLALGALLGAILILLQAPISAIVFPLIDASEGVTANAQAYYDIRIWSAPATLIQYGVIGWLLGLQRPWAAMATQIMVNSVNIVLDLVFVLEFGWGVEGVAAATLLAEIAGALLGLAIVYHTVRRMSGTWNWPEILRRDRLLALFRVNRDIFIRNLCLIAATSSFTAQGAAMSDALLAANAILINLQHFLSHGLDGFAHAAEILGGGAVGARDRSAFKRVVRSATYLTIASTLAISIAYAVFGTEIIGLFTNIEEVLEAAAVFLPWMIVSPFLSAPSFLLDGLFIGATRTAAMRNAMVVSLAVFGLACYVLVPALGNHGLWLSLMIFMVARAVTLGIAYPALERSISRPEAVPAQ</sequence>
<feature type="transmembrane region" description="Helical" evidence="7">
    <location>
        <begin position="136"/>
        <end position="156"/>
    </location>
</feature>
<feature type="transmembrane region" description="Helical" evidence="7">
    <location>
        <begin position="47"/>
        <end position="67"/>
    </location>
</feature>
<dbReference type="Pfam" id="PF01554">
    <property type="entry name" value="MatE"/>
    <property type="match status" value="2"/>
</dbReference>
<dbReference type="OrthoDB" id="9789527at2"/>
<feature type="transmembrane region" description="Helical" evidence="7">
    <location>
        <begin position="168"/>
        <end position="187"/>
    </location>
</feature>
<evidence type="ECO:0000256" key="1">
    <source>
        <dbReference type="ARBA" id="ARBA00004141"/>
    </source>
</evidence>
<evidence type="ECO:0000256" key="7">
    <source>
        <dbReference type="SAM" id="Phobius"/>
    </source>
</evidence>
<keyword evidence="6 7" id="KW-0472">Membrane</keyword>
<feature type="transmembrane region" description="Helical" evidence="7">
    <location>
        <begin position="316"/>
        <end position="334"/>
    </location>
</feature>
<evidence type="ECO:0000313" key="9">
    <source>
        <dbReference type="Proteomes" id="UP000315252"/>
    </source>
</evidence>
<reference evidence="8 9" key="1">
    <citation type="submission" date="2019-06" db="EMBL/GenBank/DDBJ databases">
        <title>Whole genome sequence for Rhodospirillaceae sp. R148.</title>
        <authorList>
            <person name="Wang G."/>
        </authorList>
    </citation>
    <scope>NUCLEOTIDE SEQUENCE [LARGE SCALE GENOMIC DNA]</scope>
    <source>
        <strain evidence="8 9">R148</strain>
    </source>
</reference>
<protein>
    <submittedName>
        <fullName evidence="8">MATE family efflux transporter</fullName>
    </submittedName>
</protein>
<evidence type="ECO:0000313" key="8">
    <source>
        <dbReference type="EMBL" id="TQV81643.1"/>
    </source>
</evidence>